<name>A0AAN8QP06_9TELE</name>
<keyword evidence="2" id="KW-1185">Reference proteome</keyword>
<accession>A0AAN8QP06</accession>
<comment type="caution">
    <text evidence="1">The sequence shown here is derived from an EMBL/GenBank/DDBJ whole genome shotgun (WGS) entry which is preliminary data.</text>
</comment>
<sequence>MKRPSQRYLLQKGEGHSMASEQIIMNFIQLLQPLQTIHEVQSLSPIQKLSRSYTTSSYNTQMRSKKPGPMMLVDGTYMPV</sequence>
<evidence type="ECO:0000313" key="2">
    <source>
        <dbReference type="Proteomes" id="UP001356427"/>
    </source>
</evidence>
<proteinExistence type="predicted"/>
<evidence type="ECO:0000313" key="1">
    <source>
        <dbReference type="EMBL" id="KAK6306756.1"/>
    </source>
</evidence>
<dbReference type="EMBL" id="JAGTTL010000021">
    <property type="protein sequence ID" value="KAK6306756.1"/>
    <property type="molecule type" value="Genomic_DNA"/>
</dbReference>
<dbReference type="AlphaFoldDB" id="A0AAN8QP06"/>
<organism evidence="1 2">
    <name type="scientific">Coregonus suidteri</name>
    <dbReference type="NCBI Taxonomy" id="861788"/>
    <lineage>
        <taxon>Eukaryota</taxon>
        <taxon>Metazoa</taxon>
        <taxon>Chordata</taxon>
        <taxon>Craniata</taxon>
        <taxon>Vertebrata</taxon>
        <taxon>Euteleostomi</taxon>
        <taxon>Actinopterygii</taxon>
        <taxon>Neopterygii</taxon>
        <taxon>Teleostei</taxon>
        <taxon>Protacanthopterygii</taxon>
        <taxon>Salmoniformes</taxon>
        <taxon>Salmonidae</taxon>
        <taxon>Coregoninae</taxon>
        <taxon>Coregonus</taxon>
    </lineage>
</organism>
<protein>
    <submittedName>
        <fullName evidence="1">Uncharacterized protein</fullName>
    </submittedName>
</protein>
<dbReference type="Proteomes" id="UP001356427">
    <property type="component" value="Unassembled WGS sequence"/>
</dbReference>
<gene>
    <name evidence="1" type="ORF">J4Q44_G00236810</name>
</gene>
<reference evidence="1 2" key="1">
    <citation type="submission" date="2021-04" db="EMBL/GenBank/DDBJ databases">
        <authorList>
            <person name="De Guttry C."/>
            <person name="Zahm M."/>
            <person name="Klopp C."/>
            <person name="Cabau C."/>
            <person name="Louis A."/>
            <person name="Berthelot C."/>
            <person name="Parey E."/>
            <person name="Roest Crollius H."/>
            <person name="Montfort J."/>
            <person name="Robinson-Rechavi M."/>
            <person name="Bucao C."/>
            <person name="Bouchez O."/>
            <person name="Gislard M."/>
            <person name="Lluch J."/>
            <person name="Milhes M."/>
            <person name="Lampietro C."/>
            <person name="Lopez Roques C."/>
            <person name="Donnadieu C."/>
            <person name="Braasch I."/>
            <person name="Desvignes T."/>
            <person name="Postlethwait J."/>
            <person name="Bobe J."/>
            <person name="Wedekind C."/>
            <person name="Guiguen Y."/>
        </authorList>
    </citation>
    <scope>NUCLEOTIDE SEQUENCE [LARGE SCALE GENOMIC DNA]</scope>
    <source>
        <strain evidence="1">Cs_M1</strain>
        <tissue evidence="1">Blood</tissue>
    </source>
</reference>